<sequence>MIDSKQNLTRPRRLLSLDGGGIRGIIPAQILLKIENLLCNQPNSPWKCLGDYFDFIGGTSTGSIIAAGLAKGMKVQDILDVYTKHGKEIFSHNCLIGQFWSKYDPTNLEKKLQEILGQTTLGDKELKSYLMIVSQNVTTDRTWFFVSHPNNQFFEQNKNIPLWHLARASSAAPTYFPPHTINIKNGKPNEFVDGAMSQFNNPSFQLFLETTNKDYGIKWQTGADKLLMISIGTGFNNHPVPAGKAKDYTIIDWAGYSINNFMEDANIQQNLLMGIIGKPPQSNSSKAKDADVTLPEIDNIEELRTGGIPTNNSESNSQLLTYYRHTTSFSKERFKKLGLSHIDPDSVSSIDCVDRIRELCEIGQAVAEEQVKKEKFNGFLEPDN</sequence>
<feature type="short sequence motif" description="GXGXXG" evidence="3">
    <location>
        <begin position="19"/>
        <end position="24"/>
    </location>
</feature>
<proteinExistence type="inferred from homology"/>
<dbReference type="RefSeq" id="WP_190479729.1">
    <property type="nucleotide sequence ID" value="NZ_JACJSG010000072.1"/>
</dbReference>
<dbReference type="PANTHER" id="PTHR32176:SF92">
    <property type="entry name" value="XYLOSE ISOMERASE"/>
    <property type="match status" value="1"/>
</dbReference>
<dbReference type="SUPFAM" id="SSF52151">
    <property type="entry name" value="FabD/lysophospholipase-like"/>
    <property type="match status" value="1"/>
</dbReference>
<dbReference type="Pfam" id="PF01734">
    <property type="entry name" value="Patatin"/>
    <property type="match status" value="1"/>
</dbReference>
<comment type="caution">
    <text evidence="5">The sequence shown here is derived from an EMBL/GenBank/DDBJ whole genome shotgun (WGS) entry which is preliminary data.</text>
</comment>
<dbReference type="PANTHER" id="PTHR32176">
    <property type="entry name" value="XYLOSE ISOMERASE"/>
    <property type="match status" value="1"/>
</dbReference>
<dbReference type="InterPro" id="IPR002641">
    <property type="entry name" value="PNPLA_dom"/>
</dbReference>
<dbReference type="InterPro" id="IPR016035">
    <property type="entry name" value="Acyl_Trfase/lysoPLipase"/>
</dbReference>
<keyword evidence="3" id="KW-0378">Hydrolase</keyword>
<feature type="domain" description="PNPLA" evidence="4">
    <location>
        <begin position="15"/>
        <end position="207"/>
    </location>
</feature>
<evidence type="ECO:0000313" key="6">
    <source>
        <dbReference type="Proteomes" id="UP000661112"/>
    </source>
</evidence>
<organism evidence="5 6">
    <name type="scientific">Anabaena azotica FACHB-119</name>
    <dbReference type="NCBI Taxonomy" id="947527"/>
    <lineage>
        <taxon>Bacteria</taxon>
        <taxon>Bacillati</taxon>
        <taxon>Cyanobacteriota</taxon>
        <taxon>Cyanophyceae</taxon>
        <taxon>Nostocales</taxon>
        <taxon>Nostocaceae</taxon>
        <taxon>Anabaena</taxon>
        <taxon>Anabaena azotica</taxon>
    </lineage>
</organism>
<accession>A0ABR8DD68</accession>
<dbReference type="EMBL" id="JACJSG010000072">
    <property type="protein sequence ID" value="MBD2505180.1"/>
    <property type="molecule type" value="Genomic_DNA"/>
</dbReference>
<protein>
    <submittedName>
        <fullName evidence="5">Patatin-like phospholipase family protein</fullName>
    </submittedName>
</protein>
<evidence type="ECO:0000256" key="1">
    <source>
        <dbReference type="ARBA" id="ARBA00010240"/>
    </source>
</evidence>
<keyword evidence="6" id="KW-1185">Reference proteome</keyword>
<keyword evidence="2 3" id="KW-0443">Lipid metabolism</keyword>
<dbReference type="Proteomes" id="UP000661112">
    <property type="component" value="Unassembled WGS sequence"/>
</dbReference>
<feature type="active site" description="Proton acceptor" evidence="3">
    <location>
        <position position="193"/>
    </location>
</feature>
<evidence type="ECO:0000256" key="2">
    <source>
        <dbReference type="ARBA" id="ARBA00023098"/>
    </source>
</evidence>
<keyword evidence="3" id="KW-0442">Lipid degradation</keyword>
<evidence type="ECO:0000259" key="4">
    <source>
        <dbReference type="PROSITE" id="PS51635"/>
    </source>
</evidence>
<dbReference type="Gene3D" id="3.40.1090.10">
    <property type="entry name" value="Cytosolic phospholipase A2 catalytic domain"/>
    <property type="match status" value="1"/>
</dbReference>
<evidence type="ECO:0000256" key="3">
    <source>
        <dbReference type="PROSITE-ProRule" id="PRU01161"/>
    </source>
</evidence>
<feature type="short sequence motif" description="DGA/G" evidence="3">
    <location>
        <begin position="193"/>
        <end position="195"/>
    </location>
</feature>
<comment type="similarity">
    <text evidence="1">Belongs to the patatin family.</text>
</comment>
<gene>
    <name evidence="5" type="ORF">H6G83_32030</name>
</gene>
<name>A0ABR8DD68_9NOST</name>
<reference evidence="5 6" key="1">
    <citation type="journal article" date="2020" name="ISME J.">
        <title>Comparative genomics reveals insights into cyanobacterial evolution and habitat adaptation.</title>
        <authorList>
            <person name="Chen M.Y."/>
            <person name="Teng W.K."/>
            <person name="Zhao L."/>
            <person name="Hu C.X."/>
            <person name="Zhou Y.K."/>
            <person name="Han B.P."/>
            <person name="Song L.R."/>
            <person name="Shu W.S."/>
        </authorList>
    </citation>
    <scope>NUCLEOTIDE SEQUENCE [LARGE SCALE GENOMIC DNA]</scope>
    <source>
        <strain evidence="5 6">FACHB-119</strain>
    </source>
</reference>
<feature type="active site" description="Nucleophile" evidence="3">
    <location>
        <position position="60"/>
    </location>
</feature>
<dbReference type="PROSITE" id="PS51635">
    <property type="entry name" value="PNPLA"/>
    <property type="match status" value="1"/>
</dbReference>
<evidence type="ECO:0000313" key="5">
    <source>
        <dbReference type="EMBL" id="MBD2505180.1"/>
    </source>
</evidence>
<feature type="short sequence motif" description="GXSXG" evidence="3">
    <location>
        <begin position="58"/>
        <end position="62"/>
    </location>
</feature>